<dbReference type="OrthoDB" id="68195at2"/>
<reference evidence="2 3" key="1">
    <citation type="submission" date="2011-11" db="EMBL/GenBank/DDBJ databases">
        <title>Improved High-Quality Draft sequence of Beggiatoa alba B18lD.</title>
        <authorList>
            <consortium name="US DOE Joint Genome Institute"/>
            <person name="Lucas S."/>
            <person name="Han J."/>
            <person name="Lapidus A."/>
            <person name="Cheng J.-F."/>
            <person name="Goodwin L."/>
            <person name="Pitluck S."/>
            <person name="Peters L."/>
            <person name="Mikhailova N."/>
            <person name="Held B."/>
            <person name="Detter J.C."/>
            <person name="Han C."/>
            <person name="Tapia R."/>
            <person name="Land M."/>
            <person name="Hauser L."/>
            <person name="Kyrpides N."/>
            <person name="Ivanova N."/>
            <person name="Pagani I."/>
            <person name="Samuel K."/>
            <person name="Teske A."/>
            <person name="Mueller J."/>
            <person name="Woyke T."/>
        </authorList>
    </citation>
    <scope>NUCLEOTIDE SEQUENCE [LARGE SCALE GENOMIC DNA]</scope>
    <source>
        <strain evidence="2 3">B18LD</strain>
    </source>
</reference>
<sequence length="132" mass="14737">MHAAFQRVLVLTNTARQQVGALPLQLSPILMQSAQKQADEMACYDYIDHVDRQGGVVGDRLQALGYIFRFAGENLSVGLQSPNEIMAGWLQSAGHRANILKPEFTVMGLGYAYRVDGCYQHYWVQVFASPLF</sequence>
<dbReference type="PANTHER" id="PTHR31157:SF1">
    <property type="entry name" value="SCP DOMAIN-CONTAINING PROTEIN"/>
    <property type="match status" value="1"/>
</dbReference>
<keyword evidence="3" id="KW-1185">Reference proteome</keyword>
<dbReference type="Proteomes" id="UP000005744">
    <property type="component" value="Unassembled WGS sequence"/>
</dbReference>
<dbReference type="InterPro" id="IPR014044">
    <property type="entry name" value="CAP_dom"/>
</dbReference>
<feature type="domain" description="SCP" evidence="1">
    <location>
        <begin position="11"/>
        <end position="127"/>
    </location>
</feature>
<dbReference type="HOGENOM" id="CLU_048111_3_4_6"/>
<dbReference type="AlphaFoldDB" id="I3CBS8"/>
<protein>
    <submittedName>
        <fullName evidence="2">Cysteine-rich secretory protein family</fullName>
    </submittedName>
</protein>
<dbReference type="CDD" id="cd05379">
    <property type="entry name" value="CAP_bacterial"/>
    <property type="match status" value="1"/>
</dbReference>
<dbReference type="Gene3D" id="3.40.33.10">
    <property type="entry name" value="CAP"/>
    <property type="match status" value="1"/>
</dbReference>
<dbReference type="Pfam" id="PF00188">
    <property type="entry name" value="CAP"/>
    <property type="match status" value="1"/>
</dbReference>
<dbReference type="SUPFAM" id="SSF55797">
    <property type="entry name" value="PR-1-like"/>
    <property type="match status" value="1"/>
</dbReference>
<name>I3CBS8_9GAMM</name>
<dbReference type="PANTHER" id="PTHR31157">
    <property type="entry name" value="SCP DOMAIN-CONTAINING PROTEIN"/>
    <property type="match status" value="1"/>
</dbReference>
<proteinExistence type="predicted"/>
<organism evidence="2 3">
    <name type="scientific">Beggiatoa alba B18LD</name>
    <dbReference type="NCBI Taxonomy" id="395493"/>
    <lineage>
        <taxon>Bacteria</taxon>
        <taxon>Pseudomonadati</taxon>
        <taxon>Pseudomonadota</taxon>
        <taxon>Gammaproteobacteria</taxon>
        <taxon>Thiotrichales</taxon>
        <taxon>Thiotrichaceae</taxon>
        <taxon>Beggiatoa</taxon>
    </lineage>
</organism>
<evidence type="ECO:0000259" key="1">
    <source>
        <dbReference type="Pfam" id="PF00188"/>
    </source>
</evidence>
<dbReference type="eggNOG" id="COG2340">
    <property type="taxonomic scope" value="Bacteria"/>
</dbReference>
<dbReference type="RefSeq" id="WP_002682669.1">
    <property type="nucleotide sequence ID" value="NZ_JH600070.1"/>
</dbReference>
<dbReference type="EMBL" id="JH600070">
    <property type="protein sequence ID" value="EIJ41071.1"/>
    <property type="molecule type" value="Genomic_DNA"/>
</dbReference>
<dbReference type="STRING" id="395493.BegalDRAFT_0148"/>
<accession>I3CBS8</accession>
<dbReference type="InterPro" id="IPR035940">
    <property type="entry name" value="CAP_sf"/>
</dbReference>
<evidence type="ECO:0000313" key="2">
    <source>
        <dbReference type="EMBL" id="EIJ41071.1"/>
    </source>
</evidence>
<gene>
    <name evidence="2" type="ORF">BegalDRAFT_0148</name>
</gene>
<evidence type="ECO:0000313" key="3">
    <source>
        <dbReference type="Proteomes" id="UP000005744"/>
    </source>
</evidence>